<keyword evidence="7" id="KW-0443">Lipid metabolism</keyword>
<evidence type="ECO:0000256" key="4">
    <source>
        <dbReference type="ARBA" id="ARBA00022679"/>
    </source>
</evidence>
<keyword evidence="8 13" id="KW-0472">Membrane</keyword>
<dbReference type="PANTHER" id="PTHR14269">
    <property type="entry name" value="CDP-DIACYLGLYCEROL--GLYCEROL-3-PHOSPHATE 3-PHOSPHATIDYLTRANSFERASE-RELATED"/>
    <property type="match status" value="1"/>
</dbReference>
<feature type="transmembrane region" description="Helical" evidence="13">
    <location>
        <begin position="131"/>
        <end position="151"/>
    </location>
</feature>
<keyword evidence="4 11" id="KW-0808">Transferase</keyword>
<evidence type="ECO:0000256" key="5">
    <source>
        <dbReference type="ARBA" id="ARBA00022692"/>
    </source>
</evidence>
<keyword evidence="9" id="KW-0594">Phospholipid biosynthesis</keyword>
<dbReference type="InterPro" id="IPR050324">
    <property type="entry name" value="CDP-alcohol_PTase-I"/>
</dbReference>
<keyword evidence="10" id="KW-1208">Phospholipid metabolism</keyword>
<dbReference type="Proteomes" id="UP000820669">
    <property type="component" value="Unassembled WGS sequence"/>
</dbReference>
<reference evidence="14 15" key="1">
    <citation type="submission" date="2020-04" db="EMBL/GenBank/DDBJ databases">
        <authorList>
            <person name="Klaysubun C."/>
            <person name="Duangmal K."/>
            <person name="Lipun K."/>
        </authorList>
    </citation>
    <scope>NUCLEOTIDE SEQUENCE [LARGE SCALE GENOMIC DNA]</scope>
    <source>
        <strain evidence="14 15">K10HN5</strain>
    </source>
</reference>
<evidence type="ECO:0000256" key="8">
    <source>
        <dbReference type="ARBA" id="ARBA00023136"/>
    </source>
</evidence>
<evidence type="ECO:0000256" key="1">
    <source>
        <dbReference type="ARBA" id="ARBA00004141"/>
    </source>
</evidence>
<protein>
    <submittedName>
        <fullName evidence="14">CDP-alcohol phosphatidyltransferase family protein</fullName>
    </submittedName>
</protein>
<evidence type="ECO:0000256" key="7">
    <source>
        <dbReference type="ARBA" id="ARBA00023098"/>
    </source>
</evidence>
<feature type="region of interest" description="Disordered" evidence="12">
    <location>
        <begin position="1"/>
        <end position="23"/>
    </location>
</feature>
<evidence type="ECO:0000313" key="14">
    <source>
        <dbReference type="EMBL" id="NMH98149.1"/>
    </source>
</evidence>
<accession>A0ABX1SD17</accession>
<evidence type="ECO:0000256" key="2">
    <source>
        <dbReference type="ARBA" id="ARBA00010441"/>
    </source>
</evidence>
<name>A0ABX1SD17_9PSEU</name>
<organism evidence="14 15">
    <name type="scientific">Pseudonocardia acidicola</name>
    <dbReference type="NCBI Taxonomy" id="2724939"/>
    <lineage>
        <taxon>Bacteria</taxon>
        <taxon>Bacillati</taxon>
        <taxon>Actinomycetota</taxon>
        <taxon>Actinomycetes</taxon>
        <taxon>Pseudonocardiales</taxon>
        <taxon>Pseudonocardiaceae</taxon>
        <taxon>Pseudonocardia</taxon>
    </lineage>
</organism>
<feature type="transmembrane region" description="Helical" evidence="13">
    <location>
        <begin position="74"/>
        <end position="91"/>
    </location>
</feature>
<evidence type="ECO:0000256" key="10">
    <source>
        <dbReference type="ARBA" id="ARBA00023264"/>
    </source>
</evidence>
<comment type="similarity">
    <text evidence="2 11">Belongs to the CDP-alcohol phosphatidyltransferase class-I family.</text>
</comment>
<evidence type="ECO:0000256" key="11">
    <source>
        <dbReference type="RuleBase" id="RU003750"/>
    </source>
</evidence>
<sequence length="243" mass="26459">MPGIVPCADGVRTPRGRSPHGPCSRRRRLLHVADAPTPHAGTDRVLTVPNLLSVLRLAGVPLFLYLLLGPRADGWAILVLMLGGLTDWLDGKLARLLGQYSRLGALLDPAVDRLYILAALVALGVREVVPWWVVLVLVARDLVLGLCVLVLRRRGYGPFVVTYLGKAATFQLLYAFPLLLLGQGEGWFAELARPFGYAFAGWGVGLYLWSGLLYLAQFVLALRTPAPRPATSDREAEPHRGGL</sequence>
<dbReference type="Gene3D" id="1.20.120.1760">
    <property type="match status" value="1"/>
</dbReference>
<dbReference type="InterPro" id="IPR000462">
    <property type="entry name" value="CDP-OH_P_trans"/>
</dbReference>
<dbReference type="EMBL" id="JAAXLA010000019">
    <property type="protein sequence ID" value="NMH98149.1"/>
    <property type="molecule type" value="Genomic_DNA"/>
</dbReference>
<evidence type="ECO:0000256" key="9">
    <source>
        <dbReference type="ARBA" id="ARBA00023209"/>
    </source>
</evidence>
<feature type="transmembrane region" description="Helical" evidence="13">
    <location>
        <begin position="163"/>
        <end position="183"/>
    </location>
</feature>
<comment type="subcellular location">
    <subcellularLocation>
        <location evidence="1">Membrane</location>
        <topology evidence="1">Multi-pass membrane protein</topology>
    </subcellularLocation>
</comment>
<feature type="compositionally biased region" description="Basic residues" evidence="12">
    <location>
        <begin position="14"/>
        <end position="23"/>
    </location>
</feature>
<gene>
    <name evidence="14" type="ORF">HF526_12620</name>
</gene>
<dbReference type="InterPro" id="IPR048254">
    <property type="entry name" value="CDP_ALCOHOL_P_TRANSF_CS"/>
</dbReference>
<dbReference type="PROSITE" id="PS00379">
    <property type="entry name" value="CDP_ALCOHOL_P_TRANSF"/>
    <property type="match status" value="1"/>
</dbReference>
<proteinExistence type="inferred from homology"/>
<evidence type="ECO:0000256" key="13">
    <source>
        <dbReference type="SAM" id="Phobius"/>
    </source>
</evidence>
<evidence type="ECO:0000256" key="6">
    <source>
        <dbReference type="ARBA" id="ARBA00022989"/>
    </source>
</evidence>
<evidence type="ECO:0000313" key="15">
    <source>
        <dbReference type="Proteomes" id="UP000820669"/>
    </source>
</evidence>
<dbReference type="PANTHER" id="PTHR14269:SF62">
    <property type="entry name" value="CDP-DIACYLGLYCEROL--GLYCEROL-3-PHOSPHATE 3-PHOSPHATIDYLTRANSFERASE 1, CHLOROPLASTIC"/>
    <property type="match status" value="1"/>
</dbReference>
<evidence type="ECO:0000256" key="12">
    <source>
        <dbReference type="SAM" id="MobiDB-lite"/>
    </source>
</evidence>
<keyword evidence="6 13" id="KW-1133">Transmembrane helix</keyword>
<comment type="caution">
    <text evidence="14">The sequence shown here is derived from an EMBL/GenBank/DDBJ whole genome shotgun (WGS) entry which is preliminary data.</text>
</comment>
<keyword evidence="3" id="KW-0444">Lipid biosynthesis</keyword>
<evidence type="ECO:0000256" key="3">
    <source>
        <dbReference type="ARBA" id="ARBA00022516"/>
    </source>
</evidence>
<keyword evidence="5 13" id="KW-0812">Transmembrane</keyword>
<dbReference type="Pfam" id="PF01066">
    <property type="entry name" value="CDP-OH_P_transf"/>
    <property type="match status" value="1"/>
</dbReference>
<feature type="transmembrane region" description="Helical" evidence="13">
    <location>
        <begin position="51"/>
        <end position="68"/>
    </location>
</feature>
<keyword evidence="15" id="KW-1185">Reference proteome</keyword>
<dbReference type="InterPro" id="IPR043130">
    <property type="entry name" value="CDP-OH_PTrfase_TM_dom"/>
</dbReference>
<feature type="transmembrane region" description="Helical" evidence="13">
    <location>
        <begin position="195"/>
        <end position="222"/>
    </location>
</feature>